<name>A0A7J6MB62_PEROL</name>
<keyword evidence="6" id="KW-0547">Nucleotide-binding</keyword>
<dbReference type="SUPFAM" id="SSF52540">
    <property type="entry name" value="P-loop containing nucleoside triphosphate hydrolases"/>
    <property type="match status" value="1"/>
</dbReference>
<evidence type="ECO:0000256" key="12">
    <source>
        <dbReference type="ARBA" id="ARBA00033993"/>
    </source>
</evidence>
<dbReference type="EMBL" id="JABANN010000160">
    <property type="protein sequence ID" value="KAF4668430.1"/>
    <property type="molecule type" value="Genomic_DNA"/>
</dbReference>
<keyword evidence="8" id="KW-0347">Helicase</keyword>
<evidence type="ECO:0000259" key="15">
    <source>
        <dbReference type="PROSITE" id="PS51192"/>
    </source>
</evidence>
<sequence length="1229" mass="134157">MPDDIAMATNGVNGDYDEPTVQAVAEYIREAVQETERALLDEGKRTPVERWVDLVDSNKWLSSALLDAKFISPLREASLGTKSRGFGRFISGLAFLISSVLRGFGQVVFQDNPWTGAFVCVAGGLPHWPTAIMGILGCTITTVFPLLVQPPETRALVASGLYGFNGVLLGWGYATFDNNIQQADTFASGIIALLRALPALLFLGILTGILHVVISRSFTKATRIPPLTWPYNIALLMWMACATLSTNYDTLFTNAATPRAVAGDYTVAWFFEAWLRGVSQVVFSPDLWSGVVLLIGILFGSPYSVFLTAYGALIGLLTGMGIGLDFRGMLDSGLVCYNPVLVALSLGGFYVAPSLKGFILMTFGCMLSVIAFQGVVNLLVLPNGGPALTAPFCITVTILFGAMSWDFIDGLPVLFPRQLTCTERHWALKSRTQRAIRVVRELESGSDMNTLVSSDVVRDLGRAVSMKVQELLPVSSMRRSSEDGYAETLLSKAGLHHWHHHMVTYGEEGKDHGDYSLQKVAAIAEYAAKYELLRTVFLRCCEFGSECSLMDSILVGLNAADGFPASLKEQAVLSARRVCGPEEASEIGIIFGGRDFDNKPLEGIISDCATMADTTGNYNQGAADWSGATGRWAGGEGAAANRMAATESGGGENSSVRSRARSRSRSRSSPRYTRQRSRSPDYSYDQRDTTRSSEEEGSSEPEESESMSPEGMVVRREAGGLLEFDAPCTVKGVESFSEEEKRKLGRITTWEEAVERGILLQSVVNALEASGAARPTPIQQHAIPVIAGGVDVVASAQTGTGKSLAFIAPIVSKIGKMSSTVPRPFFPGRMAQASPLCMVLAPTRELAMQLVKDFESCSVSLEKGEMCRTKAAYGGETASRQADRICAEQLDVLVATPGRLLEFNETGRVSLGYVKFLVLDEADQMLSMGLEAYVNNILMETDLTEPNGRQTLLFSATIDNPNLKPWLEGETLLRKQRVTIAVGRGRGAGGAGGGMRCNVAQSVRVLRSDQAKDQALWEDLAKLDIASGEQAIIFVSSRDRGKDLHKRICGSGKLCCGLLQGKQLQTVREEVVRRFRANEDQVLVSTSVAARGLDFPNVTLVINYDMPESIETYTHRIGRTGRIGHEGRAVAYYNPASKDRRIGEALISFLRKYNQPVSEELEAAVRPRRHNFRRQYQGYRSDRSGPGPSPSSDRWSYGSSRQLDRSQERSGHRRPERDRSDGSSRYRSW</sequence>
<dbReference type="CDD" id="cd00268">
    <property type="entry name" value="DEADc"/>
    <property type="match status" value="1"/>
</dbReference>
<feature type="transmembrane region" description="Helical" evidence="14">
    <location>
        <begin position="358"/>
        <end position="381"/>
    </location>
</feature>
<evidence type="ECO:0000256" key="4">
    <source>
        <dbReference type="ARBA" id="ARBA00022475"/>
    </source>
</evidence>
<feature type="region of interest" description="Disordered" evidence="13">
    <location>
        <begin position="1168"/>
        <end position="1229"/>
    </location>
</feature>
<dbReference type="InterPro" id="IPR027417">
    <property type="entry name" value="P-loop_NTPase"/>
</dbReference>
<feature type="compositionally biased region" description="Basic and acidic residues" evidence="13">
    <location>
        <begin position="684"/>
        <end position="694"/>
    </location>
</feature>
<dbReference type="Pfam" id="PF03253">
    <property type="entry name" value="UT"/>
    <property type="match status" value="1"/>
</dbReference>
<dbReference type="EC" id="3.6.4.13" evidence="3"/>
<feature type="domain" description="Helicase ATP-binding" evidence="15">
    <location>
        <begin position="783"/>
        <end position="976"/>
    </location>
</feature>
<dbReference type="GO" id="GO:0015204">
    <property type="term" value="F:urea transmembrane transporter activity"/>
    <property type="evidence" value="ECO:0007669"/>
    <property type="project" value="InterPro"/>
</dbReference>
<evidence type="ECO:0000313" key="17">
    <source>
        <dbReference type="EMBL" id="KAF4668430.1"/>
    </source>
</evidence>
<keyword evidence="10 14" id="KW-1133">Transmembrane helix</keyword>
<evidence type="ECO:0000259" key="16">
    <source>
        <dbReference type="PROSITE" id="PS51194"/>
    </source>
</evidence>
<dbReference type="GO" id="GO:0003676">
    <property type="term" value="F:nucleic acid binding"/>
    <property type="evidence" value="ECO:0007669"/>
    <property type="project" value="InterPro"/>
</dbReference>
<evidence type="ECO:0000256" key="11">
    <source>
        <dbReference type="ARBA" id="ARBA00023136"/>
    </source>
</evidence>
<dbReference type="InterPro" id="IPR029020">
    <property type="entry name" value="Ammonium/urea_transptr"/>
</dbReference>
<dbReference type="GO" id="GO:0005886">
    <property type="term" value="C:plasma membrane"/>
    <property type="evidence" value="ECO:0007669"/>
    <property type="project" value="UniProtKB-SubCell"/>
</dbReference>
<dbReference type="Gene3D" id="3.40.50.300">
    <property type="entry name" value="P-loop containing nucleotide triphosphate hydrolases"/>
    <property type="match status" value="2"/>
</dbReference>
<comment type="subcellular location">
    <subcellularLocation>
        <location evidence="1">Cell membrane</location>
        <topology evidence="1">Multi-pass membrane protein</topology>
    </subcellularLocation>
</comment>
<comment type="caution">
    <text evidence="17">The sequence shown here is derived from an EMBL/GenBank/DDBJ whole genome shotgun (WGS) entry which is preliminary data.</text>
</comment>
<evidence type="ECO:0000256" key="7">
    <source>
        <dbReference type="ARBA" id="ARBA00022801"/>
    </source>
</evidence>
<feature type="transmembrane region" description="Helical" evidence="14">
    <location>
        <begin position="226"/>
        <end position="245"/>
    </location>
</feature>
<feature type="region of interest" description="Disordered" evidence="13">
    <location>
        <begin position="641"/>
        <end position="711"/>
    </location>
</feature>
<feature type="compositionally biased region" description="Basic and acidic residues" evidence="13">
    <location>
        <begin position="1202"/>
        <end position="1229"/>
    </location>
</feature>
<evidence type="ECO:0000256" key="14">
    <source>
        <dbReference type="SAM" id="Phobius"/>
    </source>
</evidence>
<dbReference type="GO" id="GO:0016787">
    <property type="term" value="F:hydrolase activity"/>
    <property type="evidence" value="ECO:0007669"/>
    <property type="project" value="UniProtKB-KW"/>
</dbReference>
<reference evidence="17 18" key="1">
    <citation type="submission" date="2020-04" db="EMBL/GenBank/DDBJ databases">
        <title>Perkinsus olseni comparative genomics.</title>
        <authorList>
            <person name="Bogema D.R."/>
        </authorList>
    </citation>
    <scope>NUCLEOTIDE SEQUENCE [LARGE SCALE GENOMIC DNA]</scope>
    <source>
        <strain evidence="17">ATCC PRA-31</strain>
    </source>
</reference>
<feature type="domain" description="Helicase C-terminal" evidence="16">
    <location>
        <begin position="1019"/>
        <end position="1165"/>
    </location>
</feature>
<keyword evidence="5 14" id="KW-0812">Transmembrane</keyword>
<evidence type="ECO:0000313" key="18">
    <source>
        <dbReference type="Proteomes" id="UP000572268"/>
    </source>
</evidence>
<dbReference type="InterPro" id="IPR004937">
    <property type="entry name" value="Urea_transporter"/>
</dbReference>
<feature type="transmembrane region" description="Helical" evidence="14">
    <location>
        <begin position="155"/>
        <end position="174"/>
    </location>
</feature>
<feature type="compositionally biased region" description="Low complexity" evidence="13">
    <location>
        <begin position="1184"/>
        <end position="1194"/>
    </location>
</feature>
<dbReference type="GO" id="GO:0003724">
    <property type="term" value="F:RNA helicase activity"/>
    <property type="evidence" value="ECO:0007669"/>
    <property type="project" value="UniProtKB-EC"/>
</dbReference>
<dbReference type="Gene3D" id="1.10.3430.10">
    <property type="entry name" value="Ammonium transporter AmtB like domains"/>
    <property type="match status" value="1"/>
</dbReference>
<dbReference type="InterPro" id="IPR014001">
    <property type="entry name" value="Helicase_ATP-bd"/>
</dbReference>
<comment type="catalytic activity">
    <reaction evidence="12">
        <text>urea(in) = urea(out)</text>
        <dbReference type="Rhea" id="RHEA:32799"/>
        <dbReference type="ChEBI" id="CHEBI:16199"/>
    </reaction>
</comment>
<evidence type="ECO:0000256" key="5">
    <source>
        <dbReference type="ARBA" id="ARBA00022692"/>
    </source>
</evidence>
<evidence type="ECO:0000256" key="13">
    <source>
        <dbReference type="SAM" id="MobiDB-lite"/>
    </source>
</evidence>
<evidence type="ECO:0000256" key="3">
    <source>
        <dbReference type="ARBA" id="ARBA00012552"/>
    </source>
</evidence>
<keyword evidence="11 14" id="KW-0472">Membrane</keyword>
<dbReference type="Pfam" id="PF00271">
    <property type="entry name" value="Helicase_C"/>
    <property type="match status" value="1"/>
</dbReference>
<feature type="transmembrane region" description="Helical" evidence="14">
    <location>
        <begin position="334"/>
        <end position="352"/>
    </location>
</feature>
<organism evidence="17 18">
    <name type="scientific">Perkinsus olseni</name>
    <name type="common">Perkinsus atlanticus</name>
    <dbReference type="NCBI Taxonomy" id="32597"/>
    <lineage>
        <taxon>Eukaryota</taxon>
        <taxon>Sar</taxon>
        <taxon>Alveolata</taxon>
        <taxon>Perkinsozoa</taxon>
        <taxon>Perkinsea</taxon>
        <taxon>Perkinsida</taxon>
        <taxon>Perkinsidae</taxon>
        <taxon>Perkinsus</taxon>
    </lineage>
</organism>
<dbReference type="AlphaFoldDB" id="A0A7J6MB62"/>
<feature type="compositionally biased region" description="Acidic residues" evidence="13">
    <location>
        <begin position="695"/>
        <end position="705"/>
    </location>
</feature>
<dbReference type="PANTHER" id="PTHR47958">
    <property type="entry name" value="ATP-DEPENDENT RNA HELICASE DBP3"/>
    <property type="match status" value="1"/>
</dbReference>
<dbReference type="SMART" id="SM00490">
    <property type="entry name" value="HELICc"/>
    <property type="match status" value="1"/>
</dbReference>
<dbReference type="PROSITE" id="PS51194">
    <property type="entry name" value="HELICASE_CTER"/>
    <property type="match status" value="1"/>
</dbReference>
<dbReference type="InterPro" id="IPR044742">
    <property type="entry name" value="DEAD/DEAH_RhlB"/>
</dbReference>
<protein>
    <recommendedName>
        <fullName evidence="3">RNA helicase</fullName>
        <ecNumber evidence="3">3.6.4.13</ecNumber>
    </recommendedName>
</protein>
<gene>
    <name evidence="17" type="ORF">FOL46_002006</name>
</gene>
<evidence type="ECO:0000256" key="1">
    <source>
        <dbReference type="ARBA" id="ARBA00004651"/>
    </source>
</evidence>
<accession>A0A7J6MB62</accession>
<evidence type="ECO:0000256" key="6">
    <source>
        <dbReference type="ARBA" id="ARBA00022741"/>
    </source>
</evidence>
<evidence type="ECO:0000256" key="8">
    <source>
        <dbReference type="ARBA" id="ARBA00022806"/>
    </source>
</evidence>
<feature type="transmembrane region" description="Helical" evidence="14">
    <location>
        <begin position="128"/>
        <end position="148"/>
    </location>
</feature>
<evidence type="ECO:0000256" key="2">
    <source>
        <dbReference type="ARBA" id="ARBA00005914"/>
    </source>
</evidence>
<dbReference type="Pfam" id="PF00270">
    <property type="entry name" value="DEAD"/>
    <property type="match status" value="1"/>
</dbReference>
<proteinExistence type="inferred from homology"/>
<keyword evidence="4" id="KW-1003">Cell membrane</keyword>
<dbReference type="SMART" id="SM00487">
    <property type="entry name" value="DEXDc"/>
    <property type="match status" value="1"/>
</dbReference>
<dbReference type="CDD" id="cd18787">
    <property type="entry name" value="SF2_C_DEAD"/>
    <property type="match status" value="1"/>
</dbReference>
<evidence type="ECO:0000256" key="9">
    <source>
        <dbReference type="ARBA" id="ARBA00022840"/>
    </source>
</evidence>
<dbReference type="InterPro" id="IPR011545">
    <property type="entry name" value="DEAD/DEAH_box_helicase_dom"/>
</dbReference>
<feature type="transmembrane region" description="Helical" evidence="14">
    <location>
        <begin position="287"/>
        <end position="313"/>
    </location>
</feature>
<feature type="transmembrane region" description="Helical" evidence="14">
    <location>
        <begin position="89"/>
        <end position="108"/>
    </location>
</feature>
<dbReference type="Proteomes" id="UP000572268">
    <property type="component" value="Unassembled WGS sequence"/>
</dbReference>
<comment type="similarity">
    <text evidence="2">Belongs to the urea transporter family.</text>
</comment>
<dbReference type="PROSITE" id="PS51192">
    <property type="entry name" value="HELICASE_ATP_BIND_1"/>
    <property type="match status" value="1"/>
</dbReference>
<feature type="transmembrane region" description="Helical" evidence="14">
    <location>
        <begin position="186"/>
        <end position="214"/>
    </location>
</feature>
<feature type="compositionally biased region" description="Basic residues" evidence="13">
    <location>
        <begin position="658"/>
        <end position="677"/>
    </location>
</feature>
<evidence type="ECO:0000256" key="10">
    <source>
        <dbReference type="ARBA" id="ARBA00022989"/>
    </source>
</evidence>
<keyword evidence="9" id="KW-0067">ATP-binding</keyword>
<dbReference type="GO" id="GO:0005524">
    <property type="term" value="F:ATP binding"/>
    <property type="evidence" value="ECO:0007669"/>
    <property type="project" value="UniProtKB-KW"/>
</dbReference>
<feature type="transmembrane region" description="Helical" evidence="14">
    <location>
        <begin position="388"/>
        <end position="408"/>
    </location>
</feature>
<dbReference type="InterPro" id="IPR001650">
    <property type="entry name" value="Helicase_C-like"/>
</dbReference>
<keyword evidence="7" id="KW-0378">Hydrolase</keyword>